<evidence type="ECO:0000313" key="3">
    <source>
        <dbReference type="Proteomes" id="UP001153292"/>
    </source>
</evidence>
<dbReference type="Proteomes" id="UP001153292">
    <property type="component" value="Chromosome 4"/>
</dbReference>
<dbReference type="PANTHER" id="PTHR12242">
    <property type="entry name" value="OS02G0130600 PROTEIN-RELATED"/>
    <property type="match status" value="1"/>
</dbReference>
<dbReference type="EMBL" id="OU963897">
    <property type="protein sequence ID" value="CAH0405234.1"/>
    <property type="molecule type" value="Genomic_DNA"/>
</dbReference>
<sequence length="261" mass="29300">MGSVRNYLKNQFKVNKFSLQHDEAADFYLSSFQNNLLSLPLLCVRLVLFATCVAILTISLQGPDRGHWIIYLTNWGVLIILVTTGLAVAVSARAYFKGPIVLIFGLPWYLKLFWAAYNVGITVAFLITVFYYSFLYNLAQDNVDPTIDLLTHGINTVVMFLLLITSMHPSHLFHCVYPIAVLLLYAAFNIIYYFAGGVSHTGDPYIYPMLDWSKPGLATGVLIGCLGAAIVLHILVVLISLLRDFLSKKYVRDYNTLEITT</sequence>
<evidence type="ECO:0008006" key="4">
    <source>
        <dbReference type="Google" id="ProtNLM"/>
    </source>
</evidence>
<dbReference type="InterPro" id="IPR049352">
    <property type="entry name" value="Rost"/>
</dbReference>
<feature type="transmembrane region" description="Helical" evidence="1">
    <location>
        <begin position="215"/>
        <end position="242"/>
    </location>
</feature>
<keyword evidence="1" id="KW-0812">Transmembrane</keyword>
<feature type="transmembrane region" description="Helical" evidence="1">
    <location>
        <begin position="176"/>
        <end position="195"/>
    </location>
</feature>
<feature type="transmembrane region" description="Helical" evidence="1">
    <location>
        <begin position="39"/>
        <end position="62"/>
    </location>
</feature>
<feature type="transmembrane region" description="Helical" evidence="1">
    <location>
        <begin position="108"/>
        <end position="134"/>
    </location>
</feature>
<gene>
    <name evidence="2" type="ORF">CHILSU_LOCUS8593</name>
</gene>
<proteinExistence type="predicted"/>
<evidence type="ECO:0000313" key="2">
    <source>
        <dbReference type="EMBL" id="CAH0405234.1"/>
    </source>
</evidence>
<feature type="transmembrane region" description="Helical" evidence="1">
    <location>
        <begin position="146"/>
        <end position="164"/>
    </location>
</feature>
<keyword evidence="1" id="KW-1133">Transmembrane helix</keyword>
<name>A0ABN8BAR1_CHISP</name>
<dbReference type="PANTHER" id="PTHR12242:SF49">
    <property type="entry name" value="HEADBUTT, ISOFORM E"/>
    <property type="match status" value="1"/>
</dbReference>
<accession>A0ABN8BAR1</accession>
<protein>
    <recommendedName>
        <fullName evidence="4">Protein rolling stone</fullName>
    </recommendedName>
</protein>
<feature type="transmembrane region" description="Helical" evidence="1">
    <location>
        <begin position="68"/>
        <end position="96"/>
    </location>
</feature>
<dbReference type="Pfam" id="PF21534">
    <property type="entry name" value="Rost"/>
    <property type="match status" value="1"/>
</dbReference>
<evidence type="ECO:0000256" key="1">
    <source>
        <dbReference type="SAM" id="Phobius"/>
    </source>
</evidence>
<reference evidence="2" key="1">
    <citation type="submission" date="2021-12" db="EMBL/GenBank/DDBJ databases">
        <authorList>
            <person name="King R."/>
        </authorList>
    </citation>
    <scope>NUCLEOTIDE SEQUENCE</scope>
</reference>
<keyword evidence="1" id="KW-0472">Membrane</keyword>
<organism evidence="2 3">
    <name type="scientific">Chilo suppressalis</name>
    <name type="common">Asiatic rice borer moth</name>
    <dbReference type="NCBI Taxonomy" id="168631"/>
    <lineage>
        <taxon>Eukaryota</taxon>
        <taxon>Metazoa</taxon>
        <taxon>Ecdysozoa</taxon>
        <taxon>Arthropoda</taxon>
        <taxon>Hexapoda</taxon>
        <taxon>Insecta</taxon>
        <taxon>Pterygota</taxon>
        <taxon>Neoptera</taxon>
        <taxon>Endopterygota</taxon>
        <taxon>Lepidoptera</taxon>
        <taxon>Glossata</taxon>
        <taxon>Ditrysia</taxon>
        <taxon>Pyraloidea</taxon>
        <taxon>Crambidae</taxon>
        <taxon>Crambinae</taxon>
        <taxon>Chilo</taxon>
    </lineage>
</organism>
<keyword evidence="3" id="KW-1185">Reference proteome</keyword>